<feature type="binding site" evidence="2">
    <location>
        <position position="103"/>
    </location>
    <ligand>
        <name>substrate</name>
    </ligand>
</feature>
<comment type="similarity">
    <text evidence="2">Belongs to the EIF-2B alpha/beta/delta subunits family. MtnA subfamily.</text>
</comment>
<organism evidence="3 4">
    <name type="scientific">Thermocladium modestius</name>
    <dbReference type="NCBI Taxonomy" id="62609"/>
    <lineage>
        <taxon>Archaea</taxon>
        <taxon>Thermoproteota</taxon>
        <taxon>Thermoprotei</taxon>
        <taxon>Thermoproteales</taxon>
        <taxon>Thermoproteaceae</taxon>
        <taxon>Thermocladium</taxon>
    </lineage>
</organism>
<dbReference type="RefSeq" id="WP_188596180.1">
    <property type="nucleotide sequence ID" value="NZ_BMNL01000002.1"/>
</dbReference>
<accession>A0A830GVI9</accession>
<protein>
    <recommendedName>
        <fullName evidence="2">Putative methylthioribose-1-phosphate isomerase</fullName>
        <shortName evidence="2">M1Pi</shortName>
        <shortName evidence="2">MTR-1-P isomerase</shortName>
        <ecNumber evidence="2">5.3.1.23</ecNumber>
    </recommendedName>
    <alternativeName>
        <fullName evidence="2">MTNA-like protein</fullName>
        <shortName evidence="2">aMTNA</shortName>
    </alternativeName>
    <alternativeName>
        <fullName evidence="2">S-methyl-5-thioribose-1-phosphate isomerase</fullName>
    </alternativeName>
</protein>
<dbReference type="InterPro" id="IPR005251">
    <property type="entry name" value="IF-M1Pi"/>
</dbReference>
<dbReference type="FunFam" id="3.40.50.10470:FF:000006">
    <property type="entry name" value="Methylthioribose-1-phosphate isomerase"/>
    <property type="match status" value="1"/>
</dbReference>
<evidence type="ECO:0000256" key="2">
    <source>
        <dbReference type="HAMAP-Rule" id="MF_01678"/>
    </source>
</evidence>
<sequence>MKPSIEDIRHLYKPKVKPIEWNHNGHLILLDQSKLPFETTYVTLTTPEATADAIRTMKVRGAPAIGITAAYGMVLALFNGSLSTLNDALEALRKAKVVLDAARPTAVNLAWATNRMVKKAMDLSNNGDAKTPAQLRELLIKEAEAIFDEEYNAEIAMGLYGLEKINEGDTILTQCNAGGLATGTGLGTATAPIKIAHALGIEVSMIAPETRPWLQGARLTVYELMVEGIQTTLITDTAVGLVMYKGMVNSVMVGADRILRDGHVFNKIGTMKEAIIAHEFGIPFYALAPSSTFDMKSKVDEVIIEERDPDEVRKIRGVPITVEGVPVYNPVFDPTPPKYVTGIITEKGIIYPPFARNIPRMIGE</sequence>
<keyword evidence="2" id="KW-0486">Methionine biosynthesis</keyword>
<dbReference type="SUPFAM" id="SSF100950">
    <property type="entry name" value="NagB/RpiA/CoA transferase-like"/>
    <property type="match status" value="1"/>
</dbReference>
<dbReference type="InterPro" id="IPR042529">
    <property type="entry name" value="IF_2B-like_C"/>
</dbReference>
<dbReference type="GO" id="GO:0046523">
    <property type="term" value="F:S-methyl-5-thioribose-1-phosphate isomerase activity"/>
    <property type="evidence" value="ECO:0007669"/>
    <property type="project" value="UniProtKB-UniRule"/>
</dbReference>
<name>A0A830GVI9_9CREN</name>
<feature type="binding site" evidence="2">
    <location>
        <position position="215"/>
    </location>
    <ligand>
        <name>substrate</name>
    </ligand>
</feature>
<dbReference type="HAMAP" id="MF_01678">
    <property type="entry name" value="Salvage_MtnA"/>
    <property type="match status" value="1"/>
</dbReference>
<evidence type="ECO:0000313" key="3">
    <source>
        <dbReference type="EMBL" id="GGP20414.1"/>
    </source>
</evidence>
<dbReference type="Pfam" id="PF01008">
    <property type="entry name" value="IF-2B"/>
    <property type="match status" value="1"/>
</dbReference>
<dbReference type="EMBL" id="BMNL01000002">
    <property type="protein sequence ID" value="GGP20414.1"/>
    <property type="molecule type" value="Genomic_DNA"/>
</dbReference>
<dbReference type="OrthoDB" id="45195at2157"/>
<proteinExistence type="inferred from homology"/>
<dbReference type="PANTHER" id="PTHR43475">
    <property type="entry name" value="METHYLTHIORIBOSE-1-PHOSPHATE ISOMERASE"/>
    <property type="match status" value="1"/>
</dbReference>
<dbReference type="GO" id="GO:0019509">
    <property type="term" value="P:L-methionine salvage from methylthioadenosine"/>
    <property type="evidence" value="ECO:0007669"/>
    <property type="project" value="UniProtKB-UniRule"/>
</dbReference>
<comment type="caution">
    <text evidence="3">The sequence shown here is derived from an EMBL/GenBank/DDBJ whole genome shotgun (WGS) entry which is preliminary data.</text>
</comment>
<gene>
    <name evidence="3" type="ORF">GCM10007981_08390</name>
</gene>
<dbReference type="InterPro" id="IPR037171">
    <property type="entry name" value="NagB/RpiA_transferase-like"/>
</dbReference>
<dbReference type="InterPro" id="IPR027363">
    <property type="entry name" value="M1Pi_N"/>
</dbReference>
<feature type="site" description="Transition state stabilizer" evidence="2">
    <location>
        <position position="175"/>
    </location>
</feature>
<dbReference type="NCBIfam" id="TIGR00512">
    <property type="entry name" value="salvage_mtnA"/>
    <property type="match status" value="1"/>
</dbReference>
<evidence type="ECO:0000256" key="1">
    <source>
        <dbReference type="ARBA" id="ARBA00023235"/>
    </source>
</evidence>
<dbReference type="FunFam" id="1.20.120.420:FF:000003">
    <property type="entry name" value="Methylthioribose-1-phosphate isomerase"/>
    <property type="match status" value="1"/>
</dbReference>
<keyword evidence="4" id="KW-1185">Reference proteome</keyword>
<dbReference type="AlphaFoldDB" id="A0A830GVI9"/>
<dbReference type="InterPro" id="IPR011559">
    <property type="entry name" value="Initiation_fac_2B_a/b/d"/>
</dbReference>
<dbReference type="NCBIfam" id="NF004326">
    <property type="entry name" value="PRK05720.1"/>
    <property type="match status" value="1"/>
</dbReference>
<reference evidence="3" key="1">
    <citation type="journal article" date="2014" name="Int. J. Syst. Evol. Microbiol.">
        <title>Complete genome sequence of Corynebacterium casei LMG S-19264T (=DSM 44701T), isolated from a smear-ripened cheese.</title>
        <authorList>
            <consortium name="US DOE Joint Genome Institute (JGI-PGF)"/>
            <person name="Walter F."/>
            <person name="Albersmeier A."/>
            <person name="Kalinowski J."/>
            <person name="Ruckert C."/>
        </authorList>
    </citation>
    <scope>NUCLEOTIDE SEQUENCE</scope>
    <source>
        <strain evidence="3">JCM 10088</strain>
    </source>
</reference>
<dbReference type="NCBIfam" id="NF004436">
    <property type="entry name" value="PRK05772.1"/>
    <property type="match status" value="1"/>
</dbReference>
<dbReference type="PANTHER" id="PTHR43475:SF1">
    <property type="entry name" value="METHYLTHIORIBOSE-1-PHOSPHATE ISOMERASE"/>
    <property type="match status" value="1"/>
</dbReference>
<reference evidence="3" key="2">
    <citation type="submission" date="2020-09" db="EMBL/GenBank/DDBJ databases">
        <authorList>
            <person name="Sun Q."/>
            <person name="Ohkuma M."/>
        </authorList>
    </citation>
    <scope>NUCLEOTIDE SEQUENCE</scope>
    <source>
        <strain evidence="3">JCM 10088</strain>
    </source>
</reference>
<keyword evidence="2" id="KW-0028">Amino-acid biosynthesis</keyword>
<dbReference type="Gene3D" id="3.40.50.10470">
    <property type="entry name" value="Translation initiation factor eif-2b, domain 2"/>
    <property type="match status" value="1"/>
</dbReference>
<keyword evidence="1 2" id="KW-0413">Isomerase</keyword>
<dbReference type="Proteomes" id="UP000610960">
    <property type="component" value="Unassembled WGS sequence"/>
</dbReference>
<comment type="function">
    <text evidence="2">Catalyzes the interconversion of methylthioribose-1-phosphate (MTR-1-P) into methylthioribulose-1-phosphate (MTRu-1-P).</text>
</comment>
<feature type="binding site" evidence="2">
    <location>
        <begin position="266"/>
        <end position="267"/>
    </location>
    <ligand>
        <name>substrate</name>
    </ligand>
</feature>
<dbReference type="NCBIfam" id="TIGR00524">
    <property type="entry name" value="eIF-2B_rel"/>
    <property type="match status" value="1"/>
</dbReference>
<dbReference type="EC" id="5.3.1.23" evidence="2"/>
<feature type="binding site" evidence="2">
    <location>
        <begin position="60"/>
        <end position="62"/>
    </location>
    <ligand>
        <name>substrate</name>
    </ligand>
</feature>
<comment type="catalytic activity">
    <reaction evidence="2">
        <text>5-(methylsulfanyl)-alpha-D-ribose 1-phosphate = 5-(methylsulfanyl)-D-ribulose 1-phosphate</text>
        <dbReference type="Rhea" id="RHEA:19989"/>
        <dbReference type="ChEBI" id="CHEBI:58533"/>
        <dbReference type="ChEBI" id="CHEBI:58548"/>
        <dbReference type="EC" id="5.3.1.23"/>
    </reaction>
</comment>
<dbReference type="InterPro" id="IPR000649">
    <property type="entry name" value="IF-2B-related"/>
</dbReference>
<feature type="active site" description="Proton donor" evidence="2">
    <location>
        <position position="256"/>
    </location>
</feature>
<evidence type="ECO:0000313" key="4">
    <source>
        <dbReference type="Proteomes" id="UP000610960"/>
    </source>
</evidence>
<dbReference type="Gene3D" id="1.20.120.420">
    <property type="entry name" value="translation initiation factor eif-2b, domain 1"/>
    <property type="match status" value="1"/>
</dbReference>